<name>E5XQH0_SEGRC</name>
<evidence type="ECO:0000313" key="2">
    <source>
        <dbReference type="Proteomes" id="UP000004816"/>
    </source>
</evidence>
<dbReference type="GO" id="GO:0043565">
    <property type="term" value="F:sequence-specific DNA binding"/>
    <property type="evidence" value="ECO:0007669"/>
    <property type="project" value="InterPro"/>
</dbReference>
<comment type="caution">
    <text evidence="1">The sequence shown here is derived from an EMBL/GenBank/DDBJ whole genome shotgun (WGS) entry which is preliminary data.</text>
</comment>
<protein>
    <recommendedName>
        <fullName evidence="3">Transposase</fullName>
    </recommendedName>
</protein>
<accession>E5XQH0</accession>
<dbReference type="SUPFAM" id="SSF46689">
    <property type="entry name" value="Homeodomain-like"/>
    <property type="match status" value="1"/>
</dbReference>
<dbReference type="PANTHER" id="PTHR33215">
    <property type="entry name" value="PROTEIN DISTAL ANTENNA"/>
    <property type="match status" value="1"/>
</dbReference>
<dbReference type="PANTHER" id="PTHR33215:SF13">
    <property type="entry name" value="PROTEIN DISTAL ANTENNA"/>
    <property type="match status" value="1"/>
</dbReference>
<dbReference type="RefSeq" id="WP_007469480.1">
    <property type="nucleotide sequence ID" value="NZ_KI391953.1"/>
</dbReference>
<dbReference type="EMBL" id="ACZI02000002">
    <property type="protein sequence ID" value="EFV13411.1"/>
    <property type="molecule type" value="Genomic_DNA"/>
</dbReference>
<dbReference type="STRING" id="679197.HMPREF9336_01742"/>
<proteinExistence type="predicted"/>
<dbReference type="AlphaFoldDB" id="E5XQH0"/>
<dbReference type="eggNOG" id="COG2963">
    <property type="taxonomic scope" value="Bacteria"/>
</dbReference>
<sequence length="322" mass="35680">MPKQHPPHVRARALFLIGRQGLTAEAAAREIGVNTQTVRAWWHDHRTAHGIAPAVRRHSPEVKQAALRLVVHDGLAPADAAKALGIKAGIVSHWANEHRKAQCLPPPEQGHPEHVRREALRLVFEHGRSSAQAAREVGVPTQTVAHWANEHRKTHGLPPAKARHPEHARREAVRLVLENGLTCARAAERVGASETSVGLWAKEHRALHSIPPTRRGHPEHVHREAVRLVLEDGLSRAQAAKQTGAHTGTVERWVQLSLRELHRDPGQLQALAARLAVHRNQPLPDIAKRLRIPLGDLARWLSDDHRAKRGKRHAALRAKEGA</sequence>
<dbReference type="SUPFAM" id="SSF48295">
    <property type="entry name" value="TrpR-like"/>
    <property type="match status" value="1"/>
</dbReference>
<evidence type="ECO:0008006" key="3">
    <source>
        <dbReference type="Google" id="ProtNLM"/>
    </source>
</evidence>
<dbReference type="HOGENOM" id="CLU_888242_0_0_11"/>
<evidence type="ECO:0000313" key="1">
    <source>
        <dbReference type="EMBL" id="EFV13411.1"/>
    </source>
</evidence>
<reference evidence="1 2" key="1">
    <citation type="journal article" date="2011" name="Stand. Genomic Sci.">
        <title>High quality draft genome sequence of Segniliparus rugosus CDC 945(T)= (ATCC BAA-974(T)).</title>
        <authorList>
            <person name="Earl A.M."/>
            <person name="Desjardins C.A."/>
            <person name="Fitzgerald M.G."/>
            <person name="Arachchi H.M."/>
            <person name="Zeng Q."/>
            <person name="Mehta T."/>
            <person name="Griggs A."/>
            <person name="Birren B.W."/>
            <person name="Toney N.C."/>
            <person name="Carr J."/>
            <person name="Posey J."/>
            <person name="Butler W.R."/>
        </authorList>
    </citation>
    <scope>NUCLEOTIDE SEQUENCE [LARGE SCALE GENOMIC DNA]</scope>
    <source>
        <strain evidence="2">ATCC BAA-974 / DSM 45345 / CCUG 50838 / CIP 108380 / JCM 13579 / CDC 945</strain>
    </source>
</reference>
<dbReference type="Proteomes" id="UP000004816">
    <property type="component" value="Unassembled WGS sequence"/>
</dbReference>
<dbReference type="OrthoDB" id="9774199at2"/>
<gene>
    <name evidence="1" type="ORF">HMPREF9336_01742</name>
</gene>
<organism evidence="1 2">
    <name type="scientific">Segniliparus rugosus (strain ATCC BAA-974 / DSM 45345 / CCUG 50838 / CIP 108380 / JCM 13579 / CDC 945)</name>
    <dbReference type="NCBI Taxonomy" id="679197"/>
    <lineage>
        <taxon>Bacteria</taxon>
        <taxon>Bacillati</taxon>
        <taxon>Actinomycetota</taxon>
        <taxon>Actinomycetes</taxon>
        <taxon>Mycobacteriales</taxon>
        <taxon>Segniliparaceae</taxon>
        <taxon>Segniliparus</taxon>
    </lineage>
</organism>
<dbReference type="InterPro" id="IPR010921">
    <property type="entry name" value="Trp_repressor/repl_initiator"/>
</dbReference>
<dbReference type="InterPro" id="IPR051839">
    <property type="entry name" value="RD_transcriptional_regulator"/>
</dbReference>
<keyword evidence="2" id="KW-1185">Reference proteome</keyword>
<dbReference type="InterPro" id="IPR009057">
    <property type="entry name" value="Homeodomain-like_sf"/>
</dbReference>